<reference evidence="2 3" key="1">
    <citation type="submission" date="2019-09" db="EMBL/GenBank/DDBJ databases">
        <title>Hybrid Assembly of the complete Genome of the Deep-Sea Bacterium Moritella marina from long Nanopore and Illumina reads.</title>
        <authorList>
            <person name="Magin S."/>
            <person name="Georgoulis A."/>
            <person name="Papadimitriou K."/>
            <person name="Iliakis G."/>
            <person name="Vorgias C.E."/>
        </authorList>
    </citation>
    <scope>NUCLEOTIDE SEQUENCE [LARGE SCALE GENOMIC DNA]</scope>
    <source>
        <strain evidence="2 3">MP-1</strain>
    </source>
</reference>
<dbReference type="AlphaFoldDB" id="A0A5J6WRK2"/>
<dbReference type="PANTHER" id="PTHR10151">
    <property type="entry name" value="ECTONUCLEOTIDE PYROPHOSPHATASE/PHOSPHODIESTERASE"/>
    <property type="match status" value="1"/>
</dbReference>
<dbReference type="InterPro" id="IPR002591">
    <property type="entry name" value="Phosphodiest/P_Trfase"/>
</dbReference>
<dbReference type="KEGG" id="mmaa:FR932_20255"/>
<name>A0A5J6WRK2_MORMI</name>
<accession>A0A5J6WRK2</accession>
<dbReference type="OrthoDB" id="9771966at2"/>
<gene>
    <name evidence="2" type="ORF">FR932_20255</name>
</gene>
<dbReference type="InterPro" id="IPR017850">
    <property type="entry name" value="Alkaline_phosphatase_core_sf"/>
</dbReference>
<proteinExistence type="predicted"/>
<evidence type="ECO:0000256" key="1">
    <source>
        <dbReference type="SAM" id="MobiDB-lite"/>
    </source>
</evidence>
<dbReference type="Gene3D" id="3.40.720.10">
    <property type="entry name" value="Alkaline Phosphatase, subunit A"/>
    <property type="match status" value="1"/>
</dbReference>
<organism evidence="2 3">
    <name type="scientific">Moritella marina ATCC 15381</name>
    <dbReference type="NCBI Taxonomy" id="1202962"/>
    <lineage>
        <taxon>Bacteria</taxon>
        <taxon>Pseudomonadati</taxon>
        <taxon>Pseudomonadota</taxon>
        <taxon>Gammaproteobacteria</taxon>
        <taxon>Alteromonadales</taxon>
        <taxon>Moritellaceae</taxon>
        <taxon>Moritella</taxon>
    </lineage>
</organism>
<evidence type="ECO:0000313" key="3">
    <source>
        <dbReference type="Proteomes" id="UP000327424"/>
    </source>
</evidence>
<dbReference type="PANTHER" id="PTHR10151:SF120">
    <property type="entry name" value="BIS(5'-ADENOSYL)-TRIPHOSPHATASE"/>
    <property type="match status" value="1"/>
</dbReference>
<sequence length="302" mass="33699">MNNKVILVVLDGLNHQVAHDCMGYLNALIEQDRATLYPVISELPSMSRPLYECLLTGVTPAKSGIVNNDIVRLSHHSSVFSLAKQASLTTAAAAYHWMSELYNIAPYNAVRDRFTDDPSLNIQHGCFYHMDHYPDEMVFLDAENLRQQHNPDFLLIHPMNIDDAGHKFGLDSSQYRNTARGADIILSNYVDVWLDAGYQILITSDHGMNNDRSHGGILPEERAVPLFVIGDSFSHQPTVMQQTELCGNVCQLLGLVDHGKAYNSALLNKQPEFIRQQPCNTSIKTSASTNTNNQAEKSENSL</sequence>
<keyword evidence="3" id="KW-1185">Reference proteome</keyword>
<evidence type="ECO:0000313" key="2">
    <source>
        <dbReference type="EMBL" id="QFI39981.1"/>
    </source>
</evidence>
<dbReference type="GO" id="GO:0016787">
    <property type="term" value="F:hydrolase activity"/>
    <property type="evidence" value="ECO:0007669"/>
    <property type="project" value="UniProtKB-ARBA"/>
</dbReference>
<protein>
    <submittedName>
        <fullName evidence="2">Alkaline phosphatase family protein</fullName>
    </submittedName>
</protein>
<dbReference type="RefSeq" id="WP_019441375.1">
    <property type="nucleotide sequence ID" value="NZ_ALOE01000017.1"/>
</dbReference>
<dbReference type="EMBL" id="CP044399">
    <property type="protein sequence ID" value="QFI39981.1"/>
    <property type="molecule type" value="Genomic_DNA"/>
</dbReference>
<dbReference type="Proteomes" id="UP000327424">
    <property type="component" value="Chromosome"/>
</dbReference>
<feature type="region of interest" description="Disordered" evidence="1">
    <location>
        <begin position="283"/>
        <end position="302"/>
    </location>
</feature>
<dbReference type="SUPFAM" id="SSF53649">
    <property type="entry name" value="Alkaline phosphatase-like"/>
    <property type="match status" value="1"/>
</dbReference>
<dbReference type="Pfam" id="PF01663">
    <property type="entry name" value="Phosphodiest"/>
    <property type="match status" value="1"/>
</dbReference>
<feature type="compositionally biased region" description="Polar residues" evidence="1">
    <location>
        <begin position="283"/>
        <end position="295"/>
    </location>
</feature>